<dbReference type="PANTHER" id="PTHR31140">
    <property type="entry name" value="B3 DOMAIN-CONTAINING TRANSCRIPTION FACTOR ABI3"/>
    <property type="match status" value="1"/>
</dbReference>
<feature type="compositionally biased region" description="Low complexity" evidence="6">
    <location>
        <begin position="50"/>
        <end position="86"/>
    </location>
</feature>
<keyword evidence="4" id="KW-0804">Transcription</keyword>
<protein>
    <submittedName>
        <fullName evidence="7">B3 domain-containing protein VP1</fullName>
    </submittedName>
</protein>
<keyword evidence="2" id="KW-0805">Transcription regulation</keyword>
<dbReference type="InterPro" id="IPR044800">
    <property type="entry name" value="LEC2-like"/>
</dbReference>
<reference evidence="7 8" key="1">
    <citation type="journal article" date="2022" name="Nat. Plants">
        <title>Genomes of leafy and leafless Platanthera orchids illuminate the evolution of mycoheterotrophy.</title>
        <authorList>
            <person name="Li M.H."/>
            <person name="Liu K.W."/>
            <person name="Li Z."/>
            <person name="Lu H.C."/>
            <person name="Ye Q.L."/>
            <person name="Zhang D."/>
            <person name="Wang J.Y."/>
            <person name="Li Y.F."/>
            <person name="Zhong Z.M."/>
            <person name="Liu X."/>
            <person name="Yu X."/>
            <person name="Liu D.K."/>
            <person name="Tu X.D."/>
            <person name="Liu B."/>
            <person name="Hao Y."/>
            <person name="Liao X.Y."/>
            <person name="Jiang Y.T."/>
            <person name="Sun W.H."/>
            <person name="Chen J."/>
            <person name="Chen Y.Q."/>
            <person name="Ai Y."/>
            <person name="Zhai J.W."/>
            <person name="Wu S.S."/>
            <person name="Zhou Z."/>
            <person name="Hsiao Y.Y."/>
            <person name="Wu W.L."/>
            <person name="Chen Y.Y."/>
            <person name="Lin Y.F."/>
            <person name="Hsu J.L."/>
            <person name="Li C.Y."/>
            <person name="Wang Z.W."/>
            <person name="Zhao X."/>
            <person name="Zhong W.Y."/>
            <person name="Ma X.K."/>
            <person name="Ma L."/>
            <person name="Huang J."/>
            <person name="Chen G.Z."/>
            <person name="Huang M.Z."/>
            <person name="Huang L."/>
            <person name="Peng D.H."/>
            <person name="Luo Y.B."/>
            <person name="Zou S.Q."/>
            <person name="Chen S.P."/>
            <person name="Lan S."/>
            <person name="Tsai W.C."/>
            <person name="Van de Peer Y."/>
            <person name="Liu Z.J."/>
        </authorList>
    </citation>
    <scope>NUCLEOTIDE SEQUENCE [LARGE SCALE GENOMIC DNA]</scope>
    <source>
        <strain evidence="7">Lor287</strain>
    </source>
</reference>
<comment type="subcellular location">
    <subcellularLocation>
        <location evidence="1">Nucleus</location>
    </subcellularLocation>
</comment>
<proteinExistence type="predicted"/>
<evidence type="ECO:0000256" key="3">
    <source>
        <dbReference type="ARBA" id="ARBA00023125"/>
    </source>
</evidence>
<evidence type="ECO:0000256" key="5">
    <source>
        <dbReference type="ARBA" id="ARBA00023242"/>
    </source>
</evidence>
<dbReference type="InterPro" id="IPR015300">
    <property type="entry name" value="DNA-bd_pseudobarrel_sf"/>
</dbReference>
<feature type="compositionally biased region" description="Polar residues" evidence="6">
    <location>
        <begin position="424"/>
        <end position="433"/>
    </location>
</feature>
<evidence type="ECO:0000313" key="7">
    <source>
        <dbReference type="EMBL" id="KAK8938671.1"/>
    </source>
</evidence>
<name>A0AAP0BGA7_9ASPA</name>
<organism evidence="7 8">
    <name type="scientific">Platanthera zijinensis</name>
    <dbReference type="NCBI Taxonomy" id="2320716"/>
    <lineage>
        <taxon>Eukaryota</taxon>
        <taxon>Viridiplantae</taxon>
        <taxon>Streptophyta</taxon>
        <taxon>Embryophyta</taxon>
        <taxon>Tracheophyta</taxon>
        <taxon>Spermatophyta</taxon>
        <taxon>Magnoliopsida</taxon>
        <taxon>Liliopsida</taxon>
        <taxon>Asparagales</taxon>
        <taxon>Orchidaceae</taxon>
        <taxon>Orchidoideae</taxon>
        <taxon>Orchideae</taxon>
        <taxon>Orchidinae</taxon>
        <taxon>Platanthera</taxon>
    </lineage>
</organism>
<keyword evidence="8" id="KW-1185">Reference proteome</keyword>
<evidence type="ECO:0000256" key="4">
    <source>
        <dbReference type="ARBA" id="ARBA00023163"/>
    </source>
</evidence>
<feature type="compositionally biased region" description="Basic residues" evidence="6">
    <location>
        <begin position="383"/>
        <end position="400"/>
    </location>
</feature>
<dbReference type="Gene3D" id="2.40.330.10">
    <property type="entry name" value="DNA-binding pseudobarrel domain"/>
    <property type="match status" value="1"/>
</dbReference>
<dbReference type="EMBL" id="JBBWWQ010000009">
    <property type="protein sequence ID" value="KAK8938671.1"/>
    <property type="molecule type" value="Genomic_DNA"/>
</dbReference>
<keyword evidence="3" id="KW-0238">DNA-binding</keyword>
<feature type="compositionally biased region" description="Low complexity" evidence="6">
    <location>
        <begin position="402"/>
        <end position="412"/>
    </location>
</feature>
<comment type="caution">
    <text evidence="7">The sequence shown here is derived from an EMBL/GenBank/DDBJ whole genome shotgun (WGS) entry which is preliminary data.</text>
</comment>
<feature type="region of interest" description="Disordered" evidence="6">
    <location>
        <begin position="50"/>
        <end position="87"/>
    </location>
</feature>
<feature type="region of interest" description="Disordered" evidence="6">
    <location>
        <begin position="379"/>
        <end position="455"/>
    </location>
</feature>
<dbReference type="PANTHER" id="PTHR31140:SF81">
    <property type="entry name" value="B3 DOMAIN-CONTAINING TRANSCRIPTION FACTOR ABI3"/>
    <property type="match status" value="1"/>
</dbReference>
<evidence type="ECO:0000313" key="8">
    <source>
        <dbReference type="Proteomes" id="UP001418222"/>
    </source>
</evidence>
<dbReference type="AlphaFoldDB" id="A0AAP0BGA7"/>
<evidence type="ECO:0000256" key="1">
    <source>
        <dbReference type="ARBA" id="ARBA00004123"/>
    </source>
</evidence>
<dbReference type="GO" id="GO:0003700">
    <property type="term" value="F:DNA-binding transcription factor activity"/>
    <property type="evidence" value="ECO:0007669"/>
    <property type="project" value="InterPro"/>
</dbReference>
<keyword evidence="5" id="KW-0539">Nucleus</keyword>
<dbReference type="Proteomes" id="UP001418222">
    <property type="component" value="Unassembled WGS sequence"/>
</dbReference>
<dbReference type="GO" id="GO:0003677">
    <property type="term" value="F:DNA binding"/>
    <property type="evidence" value="ECO:0007669"/>
    <property type="project" value="UniProtKB-KW"/>
</dbReference>
<feature type="region of interest" description="Disordered" evidence="6">
    <location>
        <begin position="1"/>
        <end position="28"/>
    </location>
</feature>
<accession>A0AAP0BGA7</accession>
<gene>
    <name evidence="7" type="primary">VP1</name>
    <name evidence="7" type="ORF">KSP39_PZI011287</name>
</gene>
<feature type="region of interest" description="Disordered" evidence="6">
    <location>
        <begin position="242"/>
        <end position="263"/>
    </location>
</feature>
<evidence type="ECO:0000256" key="2">
    <source>
        <dbReference type="ARBA" id="ARBA00023015"/>
    </source>
</evidence>
<evidence type="ECO:0000256" key="6">
    <source>
        <dbReference type="SAM" id="MobiDB-lite"/>
    </source>
</evidence>
<sequence length="522" mass="55888">MCSDPAVEGLERVKEEEGMVLEPPEAAQPSDVVIDDLIFSDGAFPSLPDFPCLSSPSPSSAASTQPKAPCLSNKSSTSSSSTSSSSPWSFLKVAEESDGVQMVPAGGEPAAGVVGPESEGIDFLGAIDLWESGEQADCWDTSSFFLGESCGGDGADGQAPVRDEVGVFGAGGEFPSEDLAKVFFEWLKSNKDSISPEDLRSIKLKRSTVECAASRLGGGKQGRVQLLKLILAWVQNHHLQKRRRRSRQVQAANQDFSAGAGAGAASPFSYLRPLTFPTPPDPHIDYHDATPYNSYMPYAAEPPPPTFPAMFPAYHCQYYHEQPISPLPPPNFHSSEHAAVAWQPLPAPQFQAGFASHFTGCQPVYSSPSLGVARLPSATKEARKNRMARHRKLSSLHHNRAQQPQPQPQQEQSSDPAAVICDGGSSSAPSNIKSCRHWSSSPTVFSPSPPPADENLQRHALPAAEKRRGPKSEQNLKFLLQKVLKQSDVGSLGRIVLPKASIGTVVLALPVAAATAPVKRTR</sequence>
<dbReference type="GO" id="GO:0005634">
    <property type="term" value="C:nucleus"/>
    <property type="evidence" value="ECO:0007669"/>
    <property type="project" value="UniProtKB-SubCell"/>
</dbReference>